<accession>A0A4Z0A2R1</accession>
<protein>
    <submittedName>
        <fullName evidence="1">Uncharacterized protein</fullName>
    </submittedName>
</protein>
<keyword evidence="2" id="KW-1185">Reference proteome</keyword>
<sequence length="161" mass="18091">MSEAGRLAKYQDDAEWANILGKLDCFYKKYNELVPRYDKMSRFKRAVKYYQIRKEVHLIKEDLGEALEDIEAQLMDHAITAIVEAAGLEGVTSVTVNGQGDQFLKVPERSDVKNQLHGEASIAGGFQLWGGKGSPCVSVSRITVDQHIGMYQPRPDMAERN</sequence>
<name>A0A4Z0A2R1_9AGAM</name>
<evidence type="ECO:0000313" key="2">
    <source>
        <dbReference type="Proteomes" id="UP000298061"/>
    </source>
</evidence>
<dbReference type="EMBL" id="SFCI01000316">
    <property type="protein sequence ID" value="TFY80597.1"/>
    <property type="molecule type" value="Genomic_DNA"/>
</dbReference>
<dbReference type="AlphaFoldDB" id="A0A4Z0A2R1"/>
<comment type="caution">
    <text evidence="1">The sequence shown here is derived from an EMBL/GenBank/DDBJ whole genome shotgun (WGS) entry which is preliminary data.</text>
</comment>
<evidence type="ECO:0000313" key="1">
    <source>
        <dbReference type="EMBL" id="TFY80597.1"/>
    </source>
</evidence>
<dbReference type="Proteomes" id="UP000298061">
    <property type="component" value="Unassembled WGS sequence"/>
</dbReference>
<proteinExistence type="predicted"/>
<reference evidence="1 2" key="1">
    <citation type="submission" date="2019-02" db="EMBL/GenBank/DDBJ databases">
        <title>Genome sequencing of the rare red list fungi Hericium alpestre (H. flagellum).</title>
        <authorList>
            <person name="Buettner E."/>
            <person name="Kellner H."/>
        </authorList>
    </citation>
    <scope>NUCLEOTIDE SEQUENCE [LARGE SCALE GENOMIC DNA]</scope>
    <source>
        <strain evidence="1 2">DSM 108284</strain>
    </source>
</reference>
<gene>
    <name evidence="1" type="ORF">EWM64_g3416</name>
</gene>
<organism evidence="1 2">
    <name type="scientific">Hericium alpestre</name>
    <dbReference type="NCBI Taxonomy" id="135208"/>
    <lineage>
        <taxon>Eukaryota</taxon>
        <taxon>Fungi</taxon>
        <taxon>Dikarya</taxon>
        <taxon>Basidiomycota</taxon>
        <taxon>Agaricomycotina</taxon>
        <taxon>Agaricomycetes</taxon>
        <taxon>Russulales</taxon>
        <taxon>Hericiaceae</taxon>
        <taxon>Hericium</taxon>
    </lineage>
</organism>